<keyword evidence="7" id="KW-1185">Reference proteome</keyword>
<dbReference type="InterPro" id="IPR051120">
    <property type="entry name" value="ABC_AA/LPS_Transport"/>
</dbReference>
<dbReference type="GO" id="GO:0005886">
    <property type="term" value="C:plasma membrane"/>
    <property type="evidence" value="ECO:0007669"/>
    <property type="project" value="TreeGrafter"/>
</dbReference>
<dbReference type="Proteomes" id="UP001152876">
    <property type="component" value="Unassembled WGS sequence"/>
</dbReference>
<dbReference type="GO" id="GO:1903806">
    <property type="term" value="P:L-isoleucine import across plasma membrane"/>
    <property type="evidence" value="ECO:0007669"/>
    <property type="project" value="TreeGrafter"/>
</dbReference>
<comment type="caution">
    <text evidence="6">The sequence shown here is derived from an EMBL/GenBank/DDBJ whole genome shotgun (WGS) entry which is preliminary data.</text>
</comment>
<dbReference type="InterPro" id="IPR027417">
    <property type="entry name" value="P-loop_NTPase"/>
</dbReference>
<proteinExistence type="predicted"/>
<dbReference type="GO" id="GO:0015188">
    <property type="term" value="F:L-isoleucine transmembrane transporter activity"/>
    <property type="evidence" value="ECO:0007669"/>
    <property type="project" value="TreeGrafter"/>
</dbReference>
<organism evidence="6 7">
    <name type="scientific">Hydrogenophaga taeniospiralis CCUG 15921</name>
    <dbReference type="NCBI Taxonomy" id="1281780"/>
    <lineage>
        <taxon>Bacteria</taxon>
        <taxon>Pseudomonadati</taxon>
        <taxon>Pseudomonadota</taxon>
        <taxon>Betaproteobacteria</taxon>
        <taxon>Burkholderiales</taxon>
        <taxon>Comamonadaceae</taxon>
        <taxon>Hydrogenophaga</taxon>
    </lineage>
</organism>
<dbReference type="Pfam" id="PF00005">
    <property type="entry name" value="ABC_tran"/>
    <property type="match status" value="1"/>
</dbReference>
<evidence type="ECO:0000259" key="5">
    <source>
        <dbReference type="PROSITE" id="PS50893"/>
    </source>
</evidence>
<gene>
    <name evidence="6" type="ORF">H010_12574</name>
</gene>
<dbReference type="PANTHER" id="PTHR45772:SF7">
    <property type="entry name" value="AMINO ACID ABC TRANSPORTER ATP-BINDING PROTEIN"/>
    <property type="match status" value="1"/>
</dbReference>
<dbReference type="EMBL" id="AOGK01000010">
    <property type="protein sequence ID" value="MDG5976095.1"/>
    <property type="molecule type" value="Genomic_DNA"/>
</dbReference>
<dbReference type="Gene3D" id="3.40.50.300">
    <property type="entry name" value="P-loop containing nucleotide triphosphate hydrolases"/>
    <property type="match status" value="1"/>
</dbReference>
<protein>
    <submittedName>
        <fullName evidence="6">Hydrophobic amino acid ABC transporter, ATP-binding protein</fullName>
    </submittedName>
</protein>
<dbReference type="GO" id="GO:1903805">
    <property type="term" value="P:L-valine import across plasma membrane"/>
    <property type="evidence" value="ECO:0007669"/>
    <property type="project" value="TreeGrafter"/>
</dbReference>
<keyword evidence="1" id="KW-0813">Transport</keyword>
<evidence type="ECO:0000256" key="3">
    <source>
        <dbReference type="ARBA" id="ARBA00022741"/>
    </source>
</evidence>
<dbReference type="GO" id="GO:0042941">
    <property type="term" value="P:D-alanine transmembrane transport"/>
    <property type="evidence" value="ECO:0007669"/>
    <property type="project" value="TreeGrafter"/>
</dbReference>
<evidence type="ECO:0000256" key="2">
    <source>
        <dbReference type="ARBA" id="ARBA00022475"/>
    </source>
</evidence>
<dbReference type="GO" id="GO:0016887">
    <property type="term" value="F:ATP hydrolysis activity"/>
    <property type="evidence" value="ECO:0007669"/>
    <property type="project" value="InterPro"/>
</dbReference>
<keyword evidence="2" id="KW-0472">Membrane</keyword>
<dbReference type="InterPro" id="IPR003593">
    <property type="entry name" value="AAA+_ATPase"/>
</dbReference>
<dbReference type="GO" id="GO:0005524">
    <property type="term" value="F:ATP binding"/>
    <property type="evidence" value="ECO:0007669"/>
    <property type="project" value="UniProtKB-KW"/>
</dbReference>
<feature type="domain" description="ABC transporter" evidence="5">
    <location>
        <begin position="3"/>
        <end position="235"/>
    </location>
</feature>
<dbReference type="GO" id="GO:0005304">
    <property type="term" value="F:L-valine transmembrane transporter activity"/>
    <property type="evidence" value="ECO:0007669"/>
    <property type="project" value="TreeGrafter"/>
</dbReference>
<dbReference type="PANTHER" id="PTHR45772">
    <property type="entry name" value="CONSERVED COMPONENT OF ABC TRANSPORTER FOR NATURAL AMINO ACIDS-RELATED"/>
    <property type="match status" value="1"/>
</dbReference>
<keyword evidence="3" id="KW-0547">Nucleotide-binding</keyword>
<sequence>MSLEVRGLCKAYGQVVVADRIDIDLPLGQCLGVIGPNGAGKSSLFHLLTGTVAADAGHIALDGKALSGLPAHRRARLGVARAFQVPQPFGHLSVFQNALAAATFAAGLRGEAAASAAQEALERCGLSRAADKLAGALPLLDRKRLEMAKAVAAQPRLLLLDEVAGGLTEREVHQMVDLVDELKQRYAVIWIEHIAHALRAVADRIMVLHFGRKLLEDTPAEVMDSAIVREIYMGVPANAAA</sequence>
<dbReference type="AlphaFoldDB" id="A0A9X4NX24"/>
<dbReference type="SUPFAM" id="SSF52540">
    <property type="entry name" value="P-loop containing nucleoside triphosphate hydrolases"/>
    <property type="match status" value="1"/>
</dbReference>
<accession>A0A9X4NX24</accession>
<name>A0A9X4NX24_9BURK</name>
<dbReference type="SMART" id="SM00382">
    <property type="entry name" value="AAA"/>
    <property type="match status" value="1"/>
</dbReference>
<keyword evidence="2" id="KW-1003">Cell membrane</keyword>
<evidence type="ECO:0000256" key="4">
    <source>
        <dbReference type="ARBA" id="ARBA00022840"/>
    </source>
</evidence>
<evidence type="ECO:0000256" key="1">
    <source>
        <dbReference type="ARBA" id="ARBA00022448"/>
    </source>
</evidence>
<evidence type="ECO:0000313" key="6">
    <source>
        <dbReference type="EMBL" id="MDG5976095.1"/>
    </source>
</evidence>
<dbReference type="PROSITE" id="PS50893">
    <property type="entry name" value="ABC_TRANSPORTER_2"/>
    <property type="match status" value="1"/>
</dbReference>
<dbReference type="RefSeq" id="WP_068172120.1">
    <property type="nucleotide sequence ID" value="NZ_AOGK01000010.1"/>
</dbReference>
<evidence type="ECO:0000313" key="7">
    <source>
        <dbReference type="Proteomes" id="UP001152876"/>
    </source>
</evidence>
<dbReference type="OrthoDB" id="5291558at2"/>
<dbReference type="GO" id="GO:0015808">
    <property type="term" value="P:L-alanine transport"/>
    <property type="evidence" value="ECO:0007669"/>
    <property type="project" value="TreeGrafter"/>
</dbReference>
<dbReference type="InterPro" id="IPR003439">
    <property type="entry name" value="ABC_transporter-like_ATP-bd"/>
</dbReference>
<reference evidence="6" key="1">
    <citation type="submission" date="2013-01" db="EMBL/GenBank/DDBJ databases">
        <title>Genome draft of Hydrogenophaga taeniospiralis 2K1.</title>
        <authorList>
            <person name="Gomila M."/>
            <person name="Lalucat J."/>
        </authorList>
    </citation>
    <scope>NUCLEOTIDE SEQUENCE</scope>
    <source>
        <strain evidence="6">CCUG 15921</strain>
    </source>
</reference>
<dbReference type="GO" id="GO:0015192">
    <property type="term" value="F:L-phenylalanine transmembrane transporter activity"/>
    <property type="evidence" value="ECO:0007669"/>
    <property type="project" value="TreeGrafter"/>
</dbReference>
<keyword evidence="4 6" id="KW-0067">ATP-binding</keyword>